<feature type="compositionally biased region" description="Gly residues" evidence="1">
    <location>
        <begin position="171"/>
        <end position="181"/>
    </location>
</feature>
<evidence type="ECO:0000256" key="1">
    <source>
        <dbReference type="SAM" id="MobiDB-lite"/>
    </source>
</evidence>
<name>A0AAD7EQH0_9AGAR</name>
<feature type="compositionally biased region" description="Polar residues" evidence="1">
    <location>
        <begin position="10"/>
        <end position="22"/>
    </location>
</feature>
<feature type="region of interest" description="Disordered" evidence="1">
    <location>
        <begin position="1"/>
        <end position="23"/>
    </location>
</feature>
<feature type="region of interest" description="Disordered" evidence="1">
    <location>
        <begin position="118"/>
        <end position="137"/>
    </location>
</feature>
<protein>
    <submittedName>
        <fullName evidence="2">Uncharacterized protein</fullName>
    </submittedName>
</protein>
<feature type="non-terminal residue" evidence="2">
    <location>
        <position position="285"/>
    </location>
</feature>
<dbReference type="Proteomes" id="UP001218218">
    <property type="component" value="Unassembled WGS sequence"/>
</dbReference>
<organism evidence="2 3">
    <name type="scientific">Mycena albidolilacea</name>
    <dbReference type="NCBI Taxonomy" id="1033008"/>
    <lineage>
        <taxon>Eukaryota</taxon>
        <taxon>Fungi</taxon>
        <taxon>Dikarya</taxon>
        <taxon>Basidiomycota</taxon>
        <taxon>Agaricomycotina</taxon>
        <taxon>Agaricomycetes</taxon>
        <taxon>Agaricomycetidae</taxon>
        <taxon>Agaricales</taxon>
        <taxon>Marasmiineae</taxon>
        <taxon>Mycenaceae</taxon>
        <taxon>Mycena</taxon>
    </lineage>
</organism>
<dbReference type="AlphaFoldDB" id="A0AAD7EQH0"/>
<comment type="caution">
    <text evidence="2">The sequence shown here is derived from an EMBL/GenBank/DDBJ whole genome shotgun (WGS) entry which is preliminary data.</text>
</comment>
<evidence type="ECO:0000313" key="2">
    <source>
        <dbReference type="EMBL" id="KAJ7347287.1"/>
    </source>
</evidence>
<accession>A0AAD7EQH0</accession>
<sequence>RRYAPISRLQAPSSKAPCTNNTDDVEAERVPSCTRDEMRIRICAEQVQLGCSNWSAAQEMPLHEGKVKLRWESMWTSTSGALGLERERWDQGERRIDHGRRTHPAATLLAMVWGADAEERQRRSGDGRGSADAGGGAWRAVQTQLLGRERRGNGVESVQGPKGSRRDGVGRDGTGGAGGRSGQRVMLVHSPLIRAVKSERELNQRRSWACRLAGEECGGRWMVWAVGVLQVVSGAWAGRGGEGTRCVGHFKLVKVEHSGDVDSASRRQVGESGVWVDVAGRHVVR</sequence>
<feature type="region of interest" description="Disordered" evidence="1">
    <location>
        <begin position="149"/>
        <end position="184"/>
    </location>
</feature>
<reference evidence="2" key="1">
    <citation type="submission" date="2023-03" db="EMBL/GenBank/DDBJ databases">
        <title>Massive genome expansion in bonnet fungi (Mycena s.s.) driven by repeated elements and novel gene families across ecological guilds.</title>
        <authorList>
            <consortium name="Lawrence Berkeley National Laboratory"/>
            <person name="Harder C.B."/>
            <person name="Miyauchi S."/>
            <person name="Viragh M."/>
            <person name="Kuo A."/>
            <person name="Thoen E."/>
            <person name="Andreopoulos B."/>
            <person name="Lu D."/>
            <person name="Skrede I."/>
            <person name="Drula E."/>
            <person name="Henrissat B."/>
            <person name="Morin E."/>
            <person name="Kohler A."/>
            <person name="Barry K."/>
            <person name="LaButti K."/>
            <person name="Morin E."/>
            <person name="Salamov A."/>
            <person name="Lipzen A."/>
            <person name="Mereny Z."/>
            <person name="Hegedus B."/>
            <person name="Baldrian P."/>
            <person name="Stursova M."/>
            <person name="Weitz H."/>
            <person name="Taylor A."/>
            <person name="Grigoriev I.V."/>
            <person name="Nagy L.G."/>
            <person name="Martin F."/>
            <person name="Kauserud H."/>
        </authorList>
    </citation>
    <scope>NUCLEOTIDE SEQUENCE</scope>
    <source>
        <strain evidence="2">CBHHK002</strain>
    </source>
</reference>
<gene>
    <name evidence="2" type="ORF">DFH08DRAFT_1002042</name>
</gene>
<proteinExistence type="predicted"/>
<dbReference type="EMBL" id="JARIHO010000019">
    <property type="protein sequence ID" value="KAJ7347287.1"/>
    <property type="molecule type" value="Genomic_DNA"/>
</dbReference>
<keyword evidence="3" id="KW-1185">Reference proteome</keyword>
<evidence type="ECO:0000313" key="3">
    <source>
        <dbReference type="Proteomes" id="UP001218218"/>
    </source>
</evidence>